<dbReference type="Gene3D" id="3.30.460.10">
    <property type="entry name" value="Beta Polymerase, domain 2"/>
    <property type="match status" value="1"/>
</dbReference>
<dbReference type="CDD" id="cd05403">
    <property type="entry name" value="NT_KNTase_like"/>
    <property type="match status" value="1"/>
</dbReference>
<accession>A0ABM8SAD8</accession>
<dbReference type="EMBL" id="CAJNBJ010000020">
    <property type="protein sequence ID" value="CAE6797943.1"/>
    <property type="molecule type" value="Genomic_DNA"/>
</dbReference>
<name>A0ABM8SAD8_9BACT</name>
<dbReference type="Pfam" id="PF18765">
    <property type="entry name" value="Polbeta"/>
    <property type="match status" value="1"/>
</dbReference>
<dbReference type="PANTHER" id="PTHR43852:SF2">
    <property type="entry name" value="PROTEIN ADENYLYLTRANSFERASE MNTA"/>
    <property type="match status" value="1"/>
</dbReference>
<dbReference type="InterPro" id="IPR043519">
    <property type="entry name" value="NT_sf"/>
</dbReference>
<keyword evidence="3" id="KW-1185">Reference proteome</keyword>
<dbReference type="InterPro" id="IPR052930">
    <property type="entry name" value="TA_antitoxin_MntA"/>
</dbReference>
<sequence>MAAPLTIAHVRERLVPLFADPDLDLVILFGSVAGGVTHADSDLDLAVKGRQPLDLVSLTNEITRLLHTDAVDVADLRRASPLLMMEVVRGGQLLYERTPGCYAAFCSLAHRRYVDTAKLRVAQRETIRHFLQNRGAA</sequence>
<evidence type="ECO:0000313" key="3">
    <source>
        <dbReference type="Proteomes" id="UP000675880"/>
    </source>
</evidence>
<organism evidence="2 3">
    <name type="scientific">Nitrospira defluvii</name>
    <dbReference type="NCBI Taxonomy" id="330214"/>
    <lineage>
        <taxon>Bacteria</taxon>
        <taxon>Pseudomonadati</taxon>
        <taxon>Nitrospirota</taxon>
        <taxon>Nitrospiria</taxon>
        <taxon>Nitrospirales</taxon>
        <taxon>Nitrospiraceae</taxon>
        <taxon>Nitrospira</taxon>
    </lineage>
</organism>
<dbReference type="InterPro" id="IPR041633">
    <property type="entry name" value="Polbeta"/>
</dbReference>
<dbReference type="NCBIfam" id="NF047752">
    <property type="entry name" value="MntA_antitoxin"/>
    <property type="match status" value="1"/>
</dbReference>
<dbReference type="Proteomes" id="UP000675880">
    <property type="component" value="Unassembled WGS sequence"/>
</dbReference>
<dbReference type="SUPFAM" id="SSF81301">
    <property type="entry name" value="Nucleotidyltransferase"/>
    <property type="match status" value="1"/>
</dbReference>
<evidence type="ECO:0000313" key="2">
    <source>
        <dbReference type="EMBL" id="CAE6797943.1"/>
    </source>
</evidence>
<dbReference type="RefSeq" id="WP_213044127.1">
    <property type="nucleotide sequence ID" value="NZ_CAJNBJ010000020.1"/>
</dbReference>
<evidence type="ECO:0000259" key="1">
    <source>
        <dbReference type="Pfam" id="PF18765"/>
    </source>
</evidence>
<feature type="domain" description="Polymerase beta nucleotidyltransferase" evidence="1">
    <location>
        <begin position="21"/>
        <end position="97"/>
    </location>
</feature>
<gene>
    <name evidence="2" type="ORF">NSPZN2_70186</name>
</gene>
<reference evidence="2 3" key="1">
    <citation type="submission" date="2021-02" db="EMBL/GenBank/DDBJ databases">
        <authorList>
            <person name="Han P."/>
        </authorList>
    </citation>
    <scope>NUCLEOTIDE SEQUENCE [LARGE SCALE GENOMIC DNA]</scope>
    <source>
        <strain evidence="2">Candidatus Nitrospira sp. ZN2</strain>
    </source>
</reference>
<protein>
    <submittedName>
        <fullName evidence="2">Polbeta domain-containing protein</fullName>
    </submittedName>
</protein>
<proteinExistence type="predicted"/>
<comment type="caution">
    <text evidence="2">The sequence shown here is derived from an EMBL/GenBank/DDBJ whole genome shotgun (WGS) entry which is preliminary data.</text>
</comment>
<dbReference type="PANTHER" id="PTHR43852">
    <property type="entry name" value="NUCLEOTIDYLTRANSFERASE"/>
    <property type="match status" value="1"/>
</dbReference>